<keyword evidence="2" id="KW-0344">Guanine-nucleotide releasing factor</keyword>
<feature type="non-terminal residue" evidence="6">
    <location>
        <position position="660"/>
    </location>
</feature>
<comment type="caution">
    <text evidence="6">The sequence shown here is derived from an EMBL/GenBank/DDBJ whole genome shotgun (WGS) entry which is preliminary data.</text>
</comment>
<feature type="region of interest" description="Disordered" evidence="4">
    <location>
        <begin position="512"/>
        <end position="565"/>
    </location>
</feature>
<evidence type="ECO:0000313" key="6">
    <source>
        <dbReference type="EMBL" id="NXV13683.1"/>
    </source>
</evidence>
<dbReference type="EMBL" id="VZUD01000027">
    <property type="protein sequence ID" value="NXV13683.1"/>
    <property type="molecule type" value="Genomic_DNA"/>
</dbReference>
<dbReference type="GO" id="GO:0030136">
    <property type="term" value="C:clathrin-coated vesicle"/>
    <property type="evidence" value="ECO:0007669"/>
    <property type="project" value="UniProtKB-SubCell"/>
</dbReference>
<protein>
    <submittedName>
        <fullName evidence="6">DEN1B protein</fullName>
    </submittedName>
</protein>
<dbReference type="InterPro" id="IPR001194">
    <property type="entry name" value="cDENN_dom"/>
</dbReference>
<feature type="non-terminal residue" evidence="6">
    <location>
        <position position="1"/>
    </location>
</feature>
<evidence type="ECO:0000256" key="4">
    <source>
        <dbReference type="SAM" id="MobiDB-lite"/>
    </source>
</evidence>
<dbReference type="FunFam" id="3.40.50.11500:FF:000001">
    <property type="entry name" value="Putative DENN domain-containing protein 1A"/>
    <property type="match status" value="1"/>
</dbReference>
<comment type="subcellular location">
    <subcellularLocation>
        <location evidence="1">Cytoplasmic vesicle</location>
        <location evidence="1">Clathrin-coated vesicle</location>
    </subcellularLocation>
</comment>
<proteinExistence type="predicted"/>
<dbReference type="PROSITE" id="PS50211">
    <property type="entry name" value="DENN"/>
    <property type="match status" value="1"/>
</dbReference>
<feature type="domain" description="UDENN" evidence="5">
    <location>
        <begin position="1"/>
        <end position="271"/>
    </location>
</feature>
<accession>A0A7L3RE58</accession>
<evidence type="ECO:0000256" key="3">
    <source>
        <dbReference type="ARBA" id="ARBA00023329"/>
    </source>
</evidence>
<dbReference type="PANTHER" id="PTHR13196">
    <property type="entry name" value="DENN DOMAIN-CONTAINING"/>
    <property type="match status" value="1"/>
</dbReference>
<dbReference type="GO" id="GO:0006897">
    <property type="term" value="P:endocytosis"/>
    <property type="evidence" value="ECO:0007669"/>
    <property type="project" value="TreeGrafter"/>
</dbReference>
<evidence type="ECO:0000256" key="1">
    <source>
        <dbReference type="ARBA" id="ARBA00004132"/>
    </source>
</evidence>
<feature type="region of interest" description="Disordered" evidence="4">
    <location>
        <begin position="385"/>
        <end position="434"/>
    </location>
</feature>
<evidence type="ECO:0000313" key="7">
    <source>
        <dbReference type="Proteomes" id="UP000578766"/>
    </source>
</evidence>
<dbReference type="Gene3D" id="6.10.140.1000">
    <property type="match status" value="1"/>
</dbReference>
<evidence type="ECO:0000259" key="5">
    <source>
        <dbReference type="PROSITE" id="PS50211"/>
    </source>
</evidence>
<dbReference type="GO" id="GO:0005829">
    <property type="term" value="C:cytosol"/>
    <property type="evidence" value="ECO:0007669"/>
    <property type="project" value="TreeGrafter"/>
</dbReference>
<dbReference type="InterPro" id="IPR040032">
    <property type="entry name" value="DENND1A/B/C"/>
</dbReference>
<dbReference type="PANTHER" id="PTHR13196:SF24">
    <property type="entry name" value="DENN DOMAIN-CONTAINING PROTEIN 1B"/>
    <property type="match status" value="1"/>
</dbReference>
<dbReference type="GO" id="GO:0005085">
    <property type="term" value="F:guanyl-nucleotide exchange factor activity"/>
    <property type="evidence" value="ECO:0007669"/>
    <property type="project" value="UniProtKB-KW"/>
</dbReference>
<dbReference type="AlphaFoldDB" id="A0A7L3RE58"/>
<reference evidence="6 7" key="1">
    <citation type="submission" date="2019-09" db="EMBL/GenBank/DDBJ databases">
        <title>Bird 10,000 Genomes (B10K) Project - Family phase.</title>
        <authorList>
            <person name="Zhang G."/>
        </authorList>
    </citation>
    <scope>NUCLEOTIDE SEQUENCE [LARGE SCALE GENOMIC DNA]</scope>
    <source>
        <strain evidence="6">OUT-0020</strain>
        <tissue evidence="6">Liver</tissue>
    </source>
</reference>
<sequence length="660" mass="72919">EVYYKLLNTLADYLAKEQENDSNDLLKSLYSHPVPKANALVSLSVHSYFITPDITGLPTIPESRNLTEYFVAVDVNNMLQLYASMLHERRIIITSSKLSTLTACVHASAALLYPMYWQHIYIPVLPPHLLDYCCAPMPYLIGVHLSLIERVRNRSLEDVVLLNVDTNTLETPFNDLNNLPGEVVSALKNKLKKQSTATGDGVAKAFLRAQAALFGSYRDALRYKPGEPITFCENSFVKHRSSTTKQFLETAVNLQLFKQFIDGRLSKLNAGRGFSDVFEEEITAGGFSGGNSRSYQQWMHTVKKGGALINTAMTKATPAVKTAYKFAKNQARQGIKEVKSKLKHKESEYEYGTCSAGAGQTAPVYTLHYEKRANSEKRRLAQTRFNQHLSNQDFALDEDDDDEMERTSKLSSEDSEETPAYFYDSDDSGETGITPQHQGEMDLLGEILDTLSTHSSDQGKLSGAKSLDFFKSMDDIDYKTANKSNAPSESNLTLLCSSANDQAEWNLGQDDSVLHGKQLPPSPRKQVSSGGHRESLSRLEEESSEKTFTTDKMDTTGTTSLSPVQSSAQFASLESLKAGYSSSKYAKQNETLSNTSEDQLPASLAQYPSILVPWEKDGKEGNETPEEGGLLQEVVSLCKLSSAFHCGLNISKDSLSSSSS</sequence>
<dbReference type="InterPro" id="IPR037516">
    <property type="entry name" value="Tripartite_DENN"/>
</dbReference>
<dbReference type="SMART" id="SM00799">
    <property type="entry name" value="DENN"/>
    <property type="match status" value="1"/>
</dbReference>
<keyword evidence="7" id="KW-1185">Reference proteome</keyword>
<feature type="compositionally biased region" description="Acidic residues" evidence="4">
    <location>
        <begin position="395"/>
        <end position="404"/>
    </location>
</feature>
<evidence type="ECO:0000256" key="2">
    <source>
        <dbReference type="ARBA" id="ARBA00022658"/>
    </source>
</evidence>
<dbReference type="InterPro" id="IPR005112">
    <property type="entry name" value="dDENN_dom"/>
</dbReference>
<feature type="compositionally biased region" description="Basic and acidic residues" evidence="4">
    <location>
        <begin position="531"/>
        <end position="554"/>
    </location>
</feature>
<dbReference type="Pfam" id="PF03455">
    <property type="entry name" value="dDENN"/>
    <property type="match status" value="1"/>
</dbReference>
<dbReference type="GO" id="GO:0032456">
    <property type="term" value="P:endocytic recycling"/>
    <property type="evidence" value="ECO:0007669"/>
    <property type="project" value="TreeGrafter"/>
</dbReference>
<keyword evidence="3" id="KW-0968">Cytoplasmic vesicle</keyword>
<organism evidence="6 7">
    <name type="scientific">Cepphus grylle</name>
    <name type="common">Black guillemot</name>
    <name type="synonym">Alca grylle</name>
    <dbReference type="NCBI Taxonomy" id="28697"/>
    <lineage>
        <taxon>Eukaryota</taxon>
        <taxon>Metazoa</taxon>
        <taxon>Chordata</taxon>
        <taxon>Craniata</taxon>
        <taxon>Vertebrata</taxon>
        <taxon>Euteleostomi</taxon>
        <taxon>Archelosauria</taxon>
        <taxon>Archosauria</taxon>
        <taxon>Dinosauria</taxon>
        <taxon>Saurischia</taxon>
        <taxon>Theropoda</taxon>
        <taxon>Coelurosauria</taxon>
        <taxon>Aves</taxon>
        <taxon>Neognathae</taxon>
        <taxon>Neoaves</taxon>
        <taxon>Charadriiformes</taxon>
        <taxon>Alcidae</taxon>
        <taxon>Cepphus</taxon>
    </lineage>
</organism>
<dbReference type="SMART" id="SM00801">
    <property type="entry name" value="dDENN"/>
    <property type="match status" value="1"/>
</dbReference>
<dbReference type="Proteomes" id="UP000578766">
    <property type="component" value="Unassembled WGS sequence"/>
</dbReference>
<dbReference type="Pfam" id="PF02141">
    <property type="entry name" value="DENN"/>
    <property type="match status" value="1"/>
</dbReference>
<dbReference type="Gene3D" id="3.40.50.11500">
    <property type="match status" value="1"/>
</dbReference>
<gene>
    <name evidence="6" type="primary">Dennd1b</name>
    <name evidence="6" type="ORF">CEPGRY_R01760</name>
</gene>
<dbReference type="GO" id="GO:1901981">
    <property type="term" value="F:phosphatidylinositol phosphate binding"/>
    <property type="evidence" value="ECO:0007669"/>
    <property type="project" value="TreeGrafter"/>
</dbReference>
<dbReference type="Gene3D" id="3.30.450.200">
    <property type="match status" value="1"/>
</dbReference>
<dbReference type="GO" id="GO:0016607">
    <property type="term" value="C:nuclear speck"/>
    <property type="evidence" value="ECO:0007669"/>
    <property type="project" value="TreeGrafter"/>
</dbReference>
<name>A0A7L3RE58_CEPGR</name>
<dbReference type="InterPro" id="IPR043153">
    <property type="entry name" value="DENN_C"/>
</dbReference>